<dbReference type="InterPro" id="IPR036264">
    <property type="entry name" value="Bact_exopeptidase_dim_dom"/>
</dbReference>
<protein>
    <recommendedName>
        <fullName evidence="7">Peptidase T</fullName>
        <ecNumber evidence="7">3.4.11.4</ecNumber>
    </recommendedName>
    <alternativeName>
        <fullName evidence="7">Aminotripeptidase</fullName>
        <shortName evidence="7">Tripeptidase</shortName>
    </alternativeName>
    <alternativeName>
        <fullName evidence="7">Tripeptide aminopeptidase</fullName>
    </alternativeName>
</protein>
<keyword evidence="6 7" id="KW-0482">Metalloprotease</keyword>
<accession>A0ABP9HRP7</accession>
<keyword evidence="2 7" id="KW-0645">Protease</keyword>
<dbReference type="InterPro" id="IPR011650">
    <property type="entry name" value="Peptidase_M20_dimer"/>
</dbReference>
<dbReference type="PIRSF" id="PIRSF037215">
    <property type="entry name" value="Peptidase_M20B"/>
    <property type="match status" value="1"/>
</dbReference>
<dbReference type="EC" id="3.4.11.4" evidence="7"/>
<comment type="function">
    <text evidence="7">Cleaves the N-terminal amino acid of tripeptides.</text>
</comment>
<feature type="binding site" evidence="7">
    <location>
        <position position="144"/>
    </location>
    <ligand>
        <name>Zn(2+)</name>
        <dbReference type="ChEBI" id="CHEBI:29105"/>
        <label>2</label>
    </ligand>
</feature>
<evidence type="ECO:0000256" key="6">
    <source>
        <dbReference type="ARBA" id="ARBA00023049"/>
    </source>
</evidence>
<evidence type="ECO:0000256" key="5">
    <source>
        <dbReference type="ARBA" id="ARBA00022833"/>
    </source>
</evidence>
<keyword evidence="7" id="KW-0963">Cytoplasm</keyword>
<dbReference type="PROSITE" id="PS00758">
    <property type="entry name" value="ARGE_DAPE_CPG2_1"/>
    <property type="match status" value="1"/>
</dbReference>
<dbReference type="PANTHER" id="PTHR42994:SF1">
    <property type="entry name" value="PEPTIDASE T"/>
    <property type="match status" value="1"/>
</dbReference>
<feature type="active site" evidence="7">
    <location>
        <position position="83"/>
    </location>
</feature>
<comment type="catalytic activity">
    <reaction evidence="7">
        <text>Release of the N-terminal residue from a tripeptide.</text>
        <dbReference type="EC" id="3.4.11.4"/>
    </reaction>
</comment>
<dbReference type="InterPro" id="IPR002933">
    <property type="entry name" value="Peptidase_M20"/>
</dbReference>
<keyword evidence="5 7" id="KW-0862">Zinc</keyword>
<sequence>MLSKEYIIKRFISYVTIDTESDPTSNTTPSTKKQWDLANKLAEELKAIGMSDVTIDDNAYIMATLPSNIDFDVPTIGFISHFDTSPDFTGANVKPQIHENYLGGDILLNKEENIVLSPNYFEDLRLYIGQTLITTDGTTLLGADDKAGICEIVSAMEYLIQHPEIKHGKIRVGFTPDEEIGRGAHKFDVKKFGADWAYTMDGSQIGELEYENFNAASAVVKVKGKIVHPGYAKDKLINSMYIATEFINSLPMLETPEHTDGYQGFFHLHDIEGHVEETKLQYIIRDHDKEHFEARKEMMQKLTNELNSQYQREVITIEIKDQYYNMKEKVEPVMHIVDIAEEAMKQLNIKPLIKAIRGGTDGSQLSYMGLPCPNIFAGGHNFHGRYEYVPVESMIKATEVICKIAELTALKK</sequence>
<dbReference type="InterPro" id="IPR010161">
    <property type="entry name" value="Peptidase_M20B"/>
</dbReference>
<evidence type="ECO:0000259" key="8">
    <source>
        <dbReference type="Pfam" id="PF07687"/>
    </source>
</evidence>
<dbReference type="RefSeq" id="WP_345170324.1">
    <property type="nucleotide sequence ID" value="NZ_BAABJK010000011.1"/>
</dbReference>
<evidence type="ECO:0000313" key="10">
    <source>
        <dbReference type="Proteomes" id="UP001501692"/>
    </source>
</evidence>
<feature type="binding site" evidence="7">
    <location>
        <position position="383"/>
    </location>
    <ligand>
        <name>Zn(2+)</name>
        <dbReference type="ChEBI" id="CHEBI:29105"/>
        <label>2</label>
    </ligand>
</feature>
<feature type="binding site" evidence="7">
    <location>
        <position position="144"/>
    </location>
    <ligand>
        <name>Zn(2+)</name>
        <dbReference type="ChEBI" id="CHEBI:29105"/>
        <label>1</label>
    </ligand>
</feature>
<comment type="cofactor">
    <cofactor evidence="7">
        <name>Zn(2+)</name>
        <dbReference type="ChEBI" id="CHEBI:29105"/>
    </cofactor>
    <text evidence="7">Binds 2 Zn(2+) ions per subunit.</text>
</comment>
<name>A0ABP9HRP7_9FLAO</name>
<proteinExistence type="inferred from homology"/>
<keyword evidence="10" id="KW-1185">Reference proteome</keyword>
<dbReference type="Proteomes" id="UP001501692">
    <property type="component" value="Unassembled WGS sequence"/>
</dbReference>
<evidence type="ECO:0000256" key="4">
    <source>
        <dbReference type="ARBA" id="ARBA00022801"/>
    </source>
</evidence>
<feature type="domain" description="Peptidase M20 dimerisation" evidence="8">
    <location>
        <begin position="210"/>
        <end position="310"/>
    </location>
</feature>
<evidence type="ECO:0000256" key="2">
    <source>
        <dbReference type="ARBA" id="ARBA00022670"/>
    </source>
</evidence>
<dbReference type="InterPro" id="IPR001261">
    <property type="entry name" value="ArgE/DapE_CS"/>
</dbReference>
<keyword evidence="3 7" id="KW-0479">Metal-binding</keyword>
<gene>
    <name evidence="7 9" type="primary">pepT</name>
    <name evidence="9" type="ORF">GCM10023315_29960</name>
</gene>
<dbReference type="HAMAP" id="MF_00550">
    <property type="entry name" value="Aminopeptidase_M20"/>
    <property type="match status" value="1"/>
</dbReference>
<comment type="subcellular location">
    <subcellularLocation>
        <location evidence="7">Cytoplasm</location>
    </subcellularLocation>
</comment>
<evidence type="ECO:0000256" key="3">
    <source>
        <dbReference type="ARBA" id="ARBA00022723"/>
    </source>
</evidence>
<comment type="caution">
    <text evidence="9">The sequence shown here is derived from an EMBL/GenBank/DDBJ whole genome shotgun (WGS) entry which is preliminary data.</text>
</comment>
<dbReference type="NCBIfam" id="NF003976">
    <property type="entry name" value="PRK05469.1"/>
    <property type="match status" value="1"/>
</dbReference>
<evidence type="ECO:0000256" key="1">
    <source>
        <dbReference type="ARBA" id="ARBA00009692"/>
    </source>
</evidence>
<feature type="active site" description="Proton acceptor" evidence="7">
    <location>
        <position position="178"/>
    </location>
</feature>
<organism evidence="9 10">
    <name type="scientific">Algibacter aquimarinus</name>
    <dbReference type="NCBI Taxonomy" id="1136748"/>
    <lineage>
        <taxon>Bacteria</taxon>
        <taxon>Pseudomonadati</taxon>
        <taxon>Bacteroidota</taxon>
        <taxon>Flavobacteriia</taxon>
        <taxon>Flavobacteriales</taxon>
        <taxon>Flavobacteriaceae</taxon>
        <taxon>Algibacter</taxon>
    </lineage>
</organism>
<dbReference type="Pfam" id="PF07687">
    <property type="entry name" value="M20_dimer"/>
    <property type="match status" value="1"/>
</dbReference>
<dbReference type="CDD" id="cd03892">
    <property type="entry name" value="M20_peptT"/>
    <property type="match status" value="1"/>
</dbReference>
<evidence type="ECO:0000256" key="7">
    <source>
        <dbReference type="HAMAP-Rule" id="MF_00550"/>
    </source>
</evidence>
<dbReference type="NCBIfam" id="NF009920">
    <property type="entry name" value="PRK13381.1"/>
    <property type="match status" value="1"/>
</dbReference>
<feature type="binding site" evidence="7">
    <location>
        <position position="81"/>
    </location>
    <ligand>
        <name>Zn(2+)</name>
        <dbReference type="ChEBI" id="CHEBI:29105"/>
        <label>1</label>
    </ligand>
</feature>
<reference evidence="10" key="1">
    <citation type="journal article" date="2019" name="Int. J. Syst. Evol. Microbiol.">
        <title>The Global Catalogue of Microorganisms (GCM) 10K type strain sequencing project: providing services to taxonomists for standard genome sequencing and annotation.</title>
        <authorList>
            <consortium name="The Broad Institute Genomics Platform"/>
            <consortium name="The Broad Institute Genome Sequencing Center for Infectious Disease"/>
            <person name="Wu L."/>
            <person name="Ma J."/>
        </authorList>
    </citation>
    <scope>NUCLEOTIDE SEQUENCE [LARGE SCALE GENOMIC DNA]</scope>
    <source>
        <strain evidence="10">JCM 18287</strain>
    </source>
</reference>
<dbReference type="Pfam" id="PF01546">
    <property type="entry name" value="Peptidase_M20"/>
    <property type="match status" value="1"/>
</dbReference>
<dbReference type="PROSITE" id="PS00759">
    <property type="entry name" value="ARGE_DAPE_CPG2_2"/>
    <property type="match status" value="1"/>
</dbReference>
<feature type="binding site" evidence="7">
    <location>
        <position position="179"/>
    </location>
    <ligand>
        <name>Zn(2+)</name>
        <dbReference type="ChEBI" id="CHEBI:29105"/>
        <label>2</label>
    </ligand>
</feature>
<evidence type="ECO:0000313" key="9">
    <source>
        <dbReference type="EMBL" id="GAA4977051.1"/>
    </source>
</evidence>
<feature type="binding site" evidence="7">
    <location>
        <position position="201"/>
    </location>
    <ligand>
        <name>Zn(2+)</name>
        <dbReference type="ChEBI" id="CHEBI:29105"/>
        <label>1</label>
    </ligand>
</feature>
<keyword evidence="4 7" id="KW-0378">Hydrolase</keyword>
<dbReference type="SUPFAM" id="SSF55031">
    <property type="entry name" value="Bacterial exopeptidase dimerisation domain"/>
    <property type="match status" value="1"/>
</dbReference>
<dbReference type="SUPFAM" id="SSF53187">
    <property type="entry name" value="Zn-dependent exopeptidases"/>
    <property type="match status" value="1"/>
</dbReference>
<dbReference type="Gene3D" id="3.30.70.360">
    <property type="match status" value="1"/>
</dbReference>
<keyword evidence="7" id="KW-0031">Aminopeptidase</keyword>
<dbReference type="EMBL" id="BAABJK010000011">
    <property type="protein sequence ID" value="GAA4977051.1"/>
    <property type="molecule type" value="Genomic_DNA"/>
</dbReference>
<dbReference type="Gene3D" id="3.40.630.10">
    <property type="entry name" value="Zn peptidases"/>
    <property type="match status" value="1"/>
</dbReference>
<dbReference type="PANTHER" id="PTHR42994">
    <property type="entry name" value="PEPTIDASE T"/>
    <property type="match status" value="1"/>
</dbReference>
<dbReference type="NCBIfam" id="TIGR01882">
    <property type="entry name" value="peptidase-T"/>
    <property type="match status" value="1"/>
</dbReference>
<comment type="similarity">
    <text evidence="1 7">Belongs to the peptidase M20B family.</text>
</comment>